<feature type="compositionally biased region" description="Low complexity" evidence="5">
    <location>
        <begin position="631"/>
        <end position="645"/>
    </location>
</feature>
<evidence type="ECO:0000256" key="1">
    <source>
        <dbReference type="ARBA" id="ARBA00004442"/>
    </source>
</evidence>
<dbReference type="SUPFAM" id="SSF103088">
    <property type="entry name" value="OmpA-like"/>
    <property type="match status" value="1"/>
</dbReference>
<comment type="caution">
    <text evidence="7">The sequence shown here is derived from an EMBL/GenBank/DDBJ whole genome shotgun (WGS) entry which is preliminary data.</text>
</comment>
<evidence type="ECO:0000313" key="8">
    <source>
        <dbReference type="Proteomes" id="UP000286594"/>
    </source>
</evidence>
<dbReference type="GO" id="GO:0009279">
    <property type="term" value="C:cell outer membrane"/>
    <property type="evidence" value="ECO:0007669"/>
    <property type="project" value="UniProtKB-SubCell"/>
</dbReference>
<evidence type="ECO:0000259" key="6">
    <source>
        <dbReference type="PROSITE" id="PS51123"/>
    </source>
</evidence>
<proteinExistence type="predicted"/>
<keyword evidence="2 4" id="KW-0472">Membrane</keyword>
<feature type="region of interest" description="Disordered" evidence="5">
    <location>
        <begin position="631"/>
        <end position="783"/>
    </location>
</feature>
<dbReference type="Gene3D" id="3.40.1520.20">
    <property type="match status" value="3"/>
</dbReference>
<dbReference type="Pfam" id="PF00691">
    <property type="entry name" value="OmpA"/>
    <property type="match status" value="1"/>
</dbReference>
<dbReference type="PROSITE" id="PS51123">
    <property type="entry name" value="OMPA_2"/>
    <property type="match status" value="1"/>
</dbReference>
<protein>
    <recommendedName>
        <fullName evidence="6">OmpA-like domain-containing protein</fullName>
    </recommendedName>
</protein>
<dbReference type="PRINTS" id="PR01021">
    <property type="entry name" value="OMPADOMAIN"/>
</dbReference>
<dbReference type="Proteomes" id="UP000286594">
    <property type="component" value="Unassembled WGS sequence"/>
</dbReference>
<dbReference type="RefSeq" id="WP_128147751.1">
    <property type="nucleotide sequence ID" value="NZ_SAVB01000004.1"/>
</dbReference>
<comment type="subcellular location">
    <subcellularLocation>
        <location evidence="1">Cell outer membrane</location>
    </subcellularLocation>
</comment>
<gene>
    <name evidence="7" type="ORF">EOW65_04235</name>
</gene>
<feature type="domain" description="OmpA-like" evidence="6">
    <location>
        <begin position="486"/>
        <end position="603"/>
    </location>
</feature>
<evidence type="ECO:0000256" key="5">
    <source>
        <dbReference type="SAM" id="MobiDB-lite"/>
    </source>
</evidence>
<dbReference type="PANTHER" id="PTHR30329">
    <property type="entry name" value="STATOR ELEMENT OF FLAGELLAR MOTOR COMPLEX"/>
    <property type="match status" value="1"/>
</dbReference>
<evidence type="ECO:0000313" key="7">
    <source>
        <dbReference type="EMBL" id="RWR51380.1"/>
    </source>
</evidence>
<dbReference type="Gene3D" id="3.30.1330.60">
    <property type="entry name" value="OmpA-like domain"/>
    <property type="match status" value="1"/>
</dbReference>
<evidence type="ECO:0000256" key="3">
    <source>
        <dbReference type="ARBA" id="ARBA00023237"/>
    </source>
</evidence>
<keyword evidence="8" id="KW-1185">Reference proteome</keyword>
<evidence type="ECO:0000256" key="2">
    <source>
        <dbReference type="ARBA" id="ARBA00023136"/>
    </source>
</evidence>
<keyword evidence="3" id="KW-0998">Cell outer membrane</keyword>
<dbReference type="AlphaFoldDB" id="A0A443LQD4"/>
<dbReference type="CDD" id="cd07185">
    <property type="entry name" value="OmpA_C-like"/>
    <property type="match status" value="1"/>
</dbReference>
<feature type="compositionally biased region" description="Low complexity" evidence="5">
    <location>
        <begin position="690"/>
        <end position="743"/>
    </location>
</feature>
<dbReference type="InterPro" id="IPR006665">
    <property type="entry name" value="OmpA-like"/>
</dbReference>
<organism evidence="7 8">
    <name type="scientific">Paenirhodobacter ferrireducens</name>
    <dbReference type="NCBI Taxonomy" id="1215032"/>
    <lineage>
        <taxon>Bacteria</taxon>
        <taxon>Pseudomonadati</taxon>
        <taxon>Pseudomonadota</taxon>
        <taxon>Alphaproteobacteria</taxon>
        <taxon>Rhodobacterales</taxon>
        <taxon>Rhodobacter group</taxon>
        <taxon>Paenirhodobacter</taxon>
    </lineage>
</organism>
<dbReference type="InterPro" id="IPR006664">
    <property type="entry name" value="OMP_bac"/>
</dbReference>
<dbReference type="PANTHER" id="PTHR30329:SF21">
    <property type="entry name" value="LIPOPROTEIN YIAD-RELATED"/>
    <property type="match status" value="1"/>
</dbReference>
<reference evidence="7 8" key="1">
    <citation type="submission" date="2019-01" db="EMBL/GenBank/DDBJ databases">
        <title>Sinorhodobacter populi sp. nov. isolated from the symptomatic bark tissue of Populus euramericana canker.</title>
        <authorList>
            <person name="Xu G."/>
        </authorList>
    </citation>
    <scope>NUCLEOTIDE SEQUENCE [LARGE SCALE GENOMIC DNA]</scope>
    <source>
        <strain evidence="7 8">CCTCC AB2012026</strain>
    </source>
</reference>
<name>A0A443LQD4_9RHOB</name>
<accession>A0A443LQD4</accession>
<dbReference type="InterPro" id="IPR050330">
    <property type="entry name" value="Bact_OuterMem_StrucFunc"/>
</dbReference>
<sequence length="783" mass="81600">MRLRTTLLTTAAVASALVLSAFVAGGSATIIEKRSRMAVRVALESAGISWVRTEADGLQVILLGTAPSEAARFRAITIAGTVVDSARIVDSTDVESTAAIAPPQFSLQMLRNDDGISLIGLVPTDTDRKALIEGLQAALGDRGTVTDMLERADYPVPAGWQMALDFAVETLKTLPRAKISVDPGRVEVQAITDSPTEKARIETTLARRRPVELKLTSDISAPRPVITPFTLRFLIDTAGPRFDACSADTTRARDRILAAARAAGATGTLGCTVGMGTPSPQWADAVVMGINALKEIGAGTITFSDGDIALSANDGADPAVFDKVVGELESNLPEVFSLKAELQKKAEKGGARPEFSALLGEDGKVELRGRVTNALGREAVESFARARFGAKSVYGATRIDGELPQGWPVRTLAALEALDSLAQGSVTVTPDLVTVKGVTGDAQASDTISRVLTQRLGEGARIALDVRYDRRLDPVLGLPDGPECVRRLNAVLTEQKISFEPGSAVIAAAGEKPIEALAKAMKDCQDFRMEIAGHTDSQGREEMNQQLSQDRALAVLHALRDRRVLTENLVAKGYGESQPIADNGTEEGREANRRIEFVLLDAAPVETEGAPLPATEAAPVTAPEEHAAQIAPDAAAAAPDTATEVPAEDMAPDFSPLDAPDFSGNEGPMEDATGEPLAGVGENPPPEALPPSETAPAPTPDTAKPAEATAPEAATGATPPAVPPAETAPAVQAEPAAESTATPALPPGVAAAQDPTIEIPVAPAKDSPGTPKPRPKGLKTDQN</sequence>
<dbReference type="EMBL" id="SAVB01000004">
    <property type="protein sequence ID" value="RWR51380.1"/>
    <property type="molecule type" value="Genomic_DNA"/>
</dbReference>
<dbReference type="InterPro" id="IPR036737">
    <property type="entry name" value="OmpA-like_sf"/>
</dbReference>
<evidence type="ECO:0000256" key="4">
    <source>
        <dbReference type="PROSITE-ProRule" id="PRU00473"/>
    </source>
</evidence>
<dbReference type="OrthoDB" id="5525824at2"/>